<dbReference type="Proteomes" id="UP000274822">
    <property type="component" value="Unassembled WGS sequence"/>
</dbReference>
<evidence type="ECO:0000313" key="1">
    <source>
        <dbReference type="EMBL" id="RUS25431.1"/>
    </source>
</evidence>
<reference evidence="1 2" key="1">
    <citation type="journal article" date="2018" name="New Phytol.">
        <title>Phylogenomics of Endogonaceae and evolution of mycorrhizas within Mucoromycota.</title>
        <authorList>
            <person name="Chang Y."/>
            <person name="Desiro A."/>
            <person name="Na H."/>
            <person name="Sandor L."/>
            <person name="Lipzen A."/>
            <person name="Clum A."/>
            <person name="Barry K."/>
            <person name="Grigoriev I.V."/>
            <person name="Martin F.M."/>
            <person name="Stajich J.E."/>
            <person name="Smith M.E."/>
            <person name="Bonito G."/>
            <person name="Spatafora J.W."/>
        </authorList>
    </citation>
    <scope>NUCLEOTIDE SEQUENCE [LARGE SCALE GENOMIC DNA]</scope>
    <source>
        <strain evidence="1 2">AD002</strain>
    </source>
</reference>
<accession>A0A433Q6Q3</accession>
<dbReference type="AlphaFoldDB" id="A0A433Q6Q3"/>
<keyword evidence="2" id="KW-1185">Reference proteome</keyword>
<evidence type="ECO:0000313" key="2">
    <source>
        <dbReference type="Proteomes" id="UP000274822"/>
    </source>
</evidence>
<protein>
    <submittedName>
        <fullName evidence="1">Uncharacterized protein</fullName>
    </submittedName>
</protein>
<gene>
    <name evidence="1" type="ORF">BC938DRAFT_472188</name>
</gene>
<organism evidence="1 2">
    <name type="scientific">Jimgerdemannia flammicorona</name>
    <dbReference type="NCBI Taxonomy" id="994334"/>
    <lineage>
        <taxon>Eukaryota</taxon>
        <taxon>Fungi</taxon>
        <taxon>Fungi incertae sedis</taxon>
        <taxon>Mucoromycota</taxon>
        <taxon>Mucoromycotina</taxon>
        <taxon>Endogonomycetes</taxon>
        <taxon>Endogonales</taxon>
        <taxon>Endogonaceae</taxon>
        <taxon>Jimgerdemannia</taxon>
    </lineage>
</organism>
<name>A0A433Q6Q3_9FUNG</name>
<proteinExistence type="predicted"/>
<sequence length="86" mass="9609">MQYPHRPLMGSPRLTIHMDHLLGCIHKLLNVNSNENHNLGLGLDLLAPGLITIKSEPLHDFLVGDLHKVQVGVTEKKRDCPVFVGR</sequence>
<dbReference type="EMBL" id="RBNJ01012988">
    <property type="protein sequence ID" value="RUS25431.1"/>
    <property type="molecule type" value="Genomic_DNA"/>
</dbReference>
<comment type="caution">
    <text evidence="1">The sequence shown here is derived from an EMBL/GenBank/DDBJ whole genome shotgun (WGS) entry which is preliminary data.</text>
</comment>